<proteinExistence type="predicted"/>
<comment type="caution">
    <text evidence="1">The sequence shown here is derived from an EMBL/GenBank/DDBJ whole genome shotgun (WGS) entry which is preliminary data.</text>
</comment>
<accession>A0A0F9GWG5</accession>
<sequence>MAKCPHEDECFKRFDKIDDALKDLNDNLFVKKDCIAAQTDRNTVFRKFSCWVYGVFT</sequence>
<dbReference type="EMBL" id="LAZR01016761">
    <property type="protein sequence ID" value="KKM03114.1"/>
    <property type="molecule type" value="Genomic_DNA"/>
</dbReference>
<reference evidence="1" key="1">
    <citation type="journal article" date="2015" name="Nature">
        <title>Complex archaea that bridge the gap between prokaryotes and eukaryotes.</title>
        <authorList>
            <person name="Spang A."/>
            <person name="Saw J.H."/>
            <person name="Jorgensen S.L."/>
            <person name="Zaremba-Niedzwiedzka K."/>
            <person name="Martijn J."/>
            <person name="Lind A.E."/>
            <person name="van Eijk R."/>
            <person name="Schleper C."/>
            <person name="Guy L."/>
            <person name="Ettema T.J."/>
        </authorList>
    </citation>
    <scope>NUCLEOTIDE SEQUENCE</scope>
</reference>
<name>A0A0F9GWG5_9ZZZZ</name>
<dbReference type="AlphaFoldDB" id="A0A0F9GWG5"/>
<feature type="non-terminal residue" evidence="1">
    <location>
        <position position="57"/>
    </location>
</feature>
<protein>
    <submittedName>
        <fullName evidence="1">Uncharacterized protein</fullName>
    </submittedName>
</protein>
<organism evidence="1">
    <name type="scientific">marine sediment metagenome</name>
    <dbReference type="NCBI Taxonomy" id="412755"/>
    <lineage>
        <taxon>unclassified sequences</taxon>
        <taxon>metagenomes</taxon>
        <taxon>ecological metagenomes</taxon>
    </lineage>
</organism>
<gene>
    <name evidence="1" type="ORF">LCGC14_1777650</name>
</gene>
<evidence type="ECO:0000313" key="1">
    <source>
        <dbReference type="EMBL" id="KKM03114.1"/>
    </source>
</evidence>